<feature type="transmembrane region" description="Helical" evidence="1">
    <location>
        <begin position="12"/>
        <end position="33"/>
    </location>
</feature>
<dbReference type="AlphaFoldDB" id="A0A1X9YNI3"/>
<dbReference type="KEGG" id="pact:CA264_02735"/>
<dbReference type="STRING" id="709015.GCA_000472485_00541"/>
<name>A0A1X9YNI3_9BACT</name>
<accession>A0A1X9YNI3</accession>
<keyword evidence="1" id="KW-1133">Transmembrane helix</keyword>
<dbReference type="EMBL" id="CP021235">
    <property type="protein sequence ID" value="ARS34443.1"/>
    <property type="molecule type" value="Genomic_DNA"/>
</dbReference>
<evidence type="ECO:0008006" key="4">
    <source>
        <dbReference type="Google" id="ProtNLM"/>
    </source>
</evidence>
<feature type="transmembrane region" description="Helical" evidence="1">
    <location>
        <begin position="45"/>
        <end position="64"/>
    </location>
</feature>
<proteinExistence type="predicted"/>
<organism evidence="2 3">
    <name type="scientific">Pontibacter actiniarum</name>
    <dbReference type="NCBI Taxonomy" id="323450"/>
    <lineage>
        <taxon>Bacteria</taxon>
        <taxon>Pseudomonadati</taxon>
        <taxon>Bacteroidota</taxon>
        <taxon>Cytophagia</taxon>
        <taxon>Cytophagales</taxon>
        <taxon>Hymenobacteraceae</taxon>
        <taxon>Pontibacter</taxon>
    </lineage>
</organism>
<dbReference type="RefSeq" id="WP_025604371.1">
    <property type="nucleotide sequence ID" value="NZ_CP021235.1"/>
</dbReference>
<keyword evidence="1" id="KW-0472">Membrane</keyword>
<evidence type="ECO:0000313" key="3">
    <source>
        <dbReference type="Proteomes" id="UP000266292"/>
    </source>
</evidence>
<protein>
    <recommendedName>
        <fullName evidence="4">Cardiolipin synthase N-terminal domain-containing protein</fullName>
    </recommendedName>
</protein>
<evidence type="ECO:0000256" key="1">
    <source>
        <dbReference type="SAM" id="Phobius"/>
    </source>
</evidence>
<sequence length="80" mass="9024">MELITINITNLLFLTVILLYLVLLGLILTYIYYDAELRGLNGWLITGLTFFSGTTLGALAWLLLRPKMKPQPVPVRSQSN</sequence>
<dbReference type="Proteomes" id="UP000266292">
    <property type="component" value="Chromosome"/>
</dbReference>
<reference evidence="3" key="1">
    <citation type="submission" date="2017-05" db="EMBL/GenBank/DDBJ databases">
        <authorList>
            <person name="Ray J."/>
            <person name="Price M."/>
            <person name="Deutschbauer A."/>
        </authorList>
    </citation>
    <scope>NUCLEOTIDE SEQUENCE [LARGE SCALE GENOMIC DNA]</scope>
    <source>
        <strain evidence="3">DSM 19842</strain>
    </source>
</reference>
<keyword evidence="1" id="KW-0812">Transmembrane</keyword>
<keyword evidence="3" id="KW-1185">Reference proteome</keyword>
<gene>
    <name evidence="2" type="ORF">CA264_02735</name>
</gene>
<evidence type="ECO:0000313" key="2">
    <source>
        <dbReference type="EMBL" id="ARS34443.1"/>
    </source>
</evidence>